<gene>
    <name evidence="2" type="ORF">EHT25_21855</name>
</gene>
<sequence>MEILGFAHLQFDPAVNNLISEKKLTDGLSAVAQIGQTLWVANDETVSLERLFLLGQDENGIYQFGNHTSFALVDFLNLPVSPASGDIKEVDIEGLYCADGYLWLVGSHSLKRTKADENDLPETTIRNLTDVKVKGNRFLLARIPLVPEDKPGHFGLKKKVRQPEAERRAAQLPGNEKSSLLTQILKGEKHEEADEHVKDFLAIPGKDNGFDIEGLAVAGNHVFVGLRGPVLRGWAIILELEVEADDEPALLTLRSFERADGEPRRYRKHFFELDGLGIRDLCVQGNDLLIMAGPTMVLDGPVTVFRWRDGILANRESLVFREKLIEVASLPFGKGEDHPEGMTFFSADGLETDALLIVNDATENPLLGRKLGSDGFKADIFLLAR</sequence>
<organism evidence="2 3">
    <name type="scientific">Larkinella rosea</name>
    <dbReference type="NCBI Taxonomy" id="2025312"/>
    <lineage>
        <taxon>Bacteria</taxon>
        <taxon>Pseudomonadati</taxon>
        <taxon>Bacteroidota</taxon>
        <taxon>Cytophagia</taxon>
        <taxon>Cytophagales</taxon>
        <taxon>Spirosomataceae</taxon>
        <taxon>Larkinella</taxon>
    </lineage>
</organism>
<dbReference type="Pfam" id="PF12275">
    <property type="entry name" value="DUF3616"/>
    <property type="match status" value="1"/>
</dbReference>
<reference evidence="2 3" key="1">
    <citation type="submission" date="2018-11" db="EMBL/GenBank/DDBJ databases">
        <authorList>
            <person name="Zhou Z."/>
            <person name="Wang G."/>
        </authorList>
    </citation>
    <scope>NUCLEOTIDE SEQUENCE [LARGE SCALE GENOMIC DNA]</scope>
    <source>
        <strain evidence="2 3">KCTC52004</strain>
    </source>
</reference>
<comment type="caution">
    <text evidence="2">The sequence shown here is derived from an EMBL/GenBank/DDBJ whole genome shotgun (WGS) entry which is preliminary data.</text>
</comment>
<dbReference type="EMBL" id="RQJO01000010">
    <property type="protein sequence ID" value="RRB00842.1"/>
    <property type="molecule type" value="Genomic_DNA"/>
</dbReference>
<evidence type="ECO:0000259" key="1">
    <source>
        <dbReference type="Pfam" id="PF12275"/>
    </source>
</evidence>
<dbReference type="InterPro" id="IPR022060">
    <property type="entry name" value="DUF3616"/>
</dbReference>
<dbReference type="RefSeq" id="WP_124877307.1">
    <property type="nucleotide sequence ID" value="NZ_RQJO01000010.1"/>
</dbReference>
<dbReference type="Proteomes" id="UP000271925">
    <property type="component" value="Unassembled WGS sequence"/>
</dbReference>
<evidence type="ECO:0000313" key="2">
    <source>
        <dbReference type="EMBL" id="RRB00842.1"/>
    </source>
</evidence>
<evidence type="ECO:0000313" key="3">
    <source>
        <dbReference type="Proteomes" id="UP000271925"/>
    </source>
</evidence>
<protein>
    <submittedName>
        <fullName evidence="2">DUF3616 domain-containing protein</fullName>
    </submittedName>
</protein>
<accession>A0A3P1BIN9</accession>
<name>A0A3P1BIN9_9BACT</name>
<proteinExistence type="predicted"/>
<dbReference type="OrthoDB" id="423529at2"/>
<feature type="domain" description="DUF3616" evidence="1">
    <location>
        <begin position="28"/>
        <end position="364"/>
    </location>
</feature>
<keyword evidence="3" id="KW-1185">Reference proteome</keyword>
<dbReference type="AlphaFoldDB" id="A0A3P1BIN9"/>